<dbReference type="AlphaFoldDB" id="A0AAF0FQ89"/>
<dbReference type="InterPro" id="IPR050714">
    <property type="entry name" value="Cobalamin_biosynth_MTase"/>
</dbReference>
<dbReference type="Proteomes" id="UP001218895">
    <property type="component" value="Chromosome"/>
</dbReference>
<keyword evidence="3 7" id="KW-0489">Methyltransferase</keyword>
<evidence type="ECO:0000313" key="8">
    <source>
        <dbReference type="Proteomes" id="UP001218895"/>
    </source>
</evidence>
<evidence type="ECO:0000256" key="4">
    <source>
        <dbReference type="ARBA" id="ARBA00022679"/>
    </source>
</evidence>
<comment type="pathway">
    <text evidence="1">Cofactor biosynthesis; adenosylcobalamin biosynthesis.</text>
</comment>
<dbReference type="NCBIfam" id="NF004461">
    <property type="entry name" value="PRK05787.2-4"/>
    <property type="match status" value="1"/>
</dbReference>
<dbReference type="RefSeq" id="WP_278100520.1">
    <property type="nucleotide sequence ID" value="NZ_CP091092.1"/>
</dbReference>
<dbReference type="Gene3D" id="3.30.950.10">
    <property type="entry name" value="Methyltransferase, Cobalt-precorrin-4 Transmethylase, Domain 2"/>
    <property type="match status" value="1"/>
</dbReference>
<protein>
    <submittedName>
        <fullName evidence="7">Cobalt-precorrin-7 (C(5))-methyltransferase</fullName>
        <ecNumber evidence="7">2.1.1.289</ecNumber>
    </submittedName>
</protein>
<dbReference type="PANTHER" id="PTHR43182">
    <property type="entry name" value="COBALT-PRECORRIN-6B C(15)-METHYLTRANSFERASE (DECARBOXYLATING)"/>
    <property type="match status" value="1"/>
</dbReference>
<accession>A0AAF0FQ89</accession>
<name>A0AAF0FQ89_9EURY</name>
<dbReference type="InterPro" id="IPR014776">
    <property type="entry name" value="4pyrrole_Mease_sub2"/>
</dbReference>
<dbReference type="InterPro" id="IPR014777">
    <property type="entry name" value="4pyrrole_Mease_sub1"/>
</dbReference>
<dbReference type="Pfam" id="PF00590">
    <property type="entry name" value="TP_methylase"/>
    <property type="match status" value="1"/>
</dbReference>
<dbReference type="Gene3D" id="3.40.1010.10">
    <property type="entry name" value="Cobalt-precorrin-4 Transmethylase, Domain 1"/>
    <property type="match status" value="1"/>
</dbReference>
<evidence type="ECO:0000256" key="5">
    <source>
        <dbReference type="ARBA" id="ARBA00022691"/>
    </source>
</evidence>
<dbReference type="GO" id="GO:0032259">
    <property type="term" value="P:methylation"/>
    <property type="evidence" value="ECO:0007669"/>
    <property type="project" value="UniProtKB-KW"/>
</dbReference>
<dbReference type="InterPro" id="IPR012818">
    <property type="entry name" value="CbiE"/>
</dbReference>
<sequence length="194" mass="21126">MIIVGAGCGPGMLTEEAINAVKKATLIYGSKRAIDICRKYISASCRVHEITDYKALHELPDDAVVLSTGDPMLAGLGYLKGTIIPGISSMQYSFAKLKIPLTRAVVVNAHGKNHESAVLKTLEEIKRGYIVFLIADPEFDFLNLCSFLSTYDSEIKISVCENMGYKDEKITTSSVSRPGVAIKSRLFALIAGKY</sequence>
<keyword evidence="4 7" id="KW-0808">Transferase</keyword>
<feature type="domain" description="Tetrapyrrole methylase" evidence="6">
    <location>
        <begin position="2"/>
        <end position="175"/>
    </location>
</feature>
<evidence type="ECO:0000256" key="2">
    <source>
        <dbReference type="ARBA" id="ARBA00022573"/>
    </source>
</evidence>
<dbReference type="SUPFAM" id="SSF53790">
    <property type="entry name" value="Tetrapyrrole methylase"/>
    <property type="match status" value="1"/>
</dbReference>
<dbReference type="EMBL" id="CP091092">
    <property type="protein sequence ID" value="WFN37680.1"/>
    <property type="molecule type" value="Genomic_DNA"/>
</dbReference>
<keyword evidence="5" id="KW-0949">S-adenosyl-L-methionine</keyword>
<organism evidence="7 8">
    <name type="scientific">Methanomicrobium antiquum</name>
    <dbReference type="NCBI Taxonomy" id="487686"/>
    <lineage>
        <taxon>Archaea</taxon>
        <taxon>Methanobacteriati</taxon>
        <taxon>Methanobacteriota</taxon>
        <taxon>Stenosarchaea group</taxon>
        <taxon>Methanomicrobia</taxon>
        <taxon>Methanomicrobiales</taxon>
        <taxon>Methanomicrobiaceae</taxon>
        <taxon>Methanomicrobium</taxon>
    </lineage>
</organism>
<dbReference type="PANTHER" id="PTHR43182:SF1">
    <property type="entry name" value="COBALT-PRECORRIN-7 C(5)-METHYLTRANSFERASE"/>
    <property type="match status" value="1"/>
</dbReference>
<dbReference type="InterPro" id="IPR000878">
    <property type="entry name" value="4pyrrol_Mease"/>
</dbReference>
<keyword evidence="2" id="KW-0169">Cobalamin biosynthesis</keyword>
<dbReference type="GeneID" id="79949661"/>
<dbReference type="CDD" id="cd11644">
    <property type="entry name" value="Precorrin-6Y-MT"/>
    <property type="match status" value="1"/>
</dbReference>
<dbReference type="KEGG" id="manq:L1994_04645"/>
<evidence type="ECO:0000256" key="1">
    <source>
        <dbReference type="ARBA" id="ARBA00004953"/>
    </source>
</evidence>
<dbReference type="NCBIfam" id="TIGR02467">
    <property type="entry name" value="CbiE"/>
    <property type="match status" value="1"/>
</dbReference>
<dbReference type="InterPro" id="IPR035996">
    <property type="entry name" value="4pyrrol_Methylase_sf"/>
</dbReference>
<keyword evidence="8" id="KW-1185">Reference proteome</keyword>
<dbReference type="GO" id="GO:0008276">
    <property type="term" value="F:protein methyltransferase activity"/>
    <property type="evidence" value="ECO:0007669"/>
    <property type="project" value="InterPro"/>
</dbReference>
<reference evidence="7" key="1">
    <citation type="submission" date="2022-01" db="EMBL/GenBank/DDBJ databases">
        <title>Complete genome of Methanomicrobium antiquum DSM 21220.</title>
        <authorList>
            <person name="Chen S.-C."/>
            <person name="You Y.-T."/>
            <person name="Zhou Y.-Z."/>
            <person name="Lai M.-C."/>
        </authorList>
    </citation>
    <scope>NUCLEOTIDE SEQUENCE</scope>
    <source>
        <strain evidence="7">DSM 21220</strain>
    </source>
</reference>
<proteinExistence type="predicted"/>
<evidence type="ECO:0000313" key="7">
    <source>
        <dbReference type="EMBL" id="WFN37680.1"/>
    </source>
</evidence>
<evidence type="ECO:0000259" key="6">
    <source>
        <dbReference type="Pfam" id="PF00590"/>
    </source>
</evidence>
<evidence type="ECO:0000256" key="3">
    <source>
        <dbReference type="ARBA" id="ARBA00022603"/>
    </source>
</evidence>
<gene>
    <name evidence="7" type="ORF">L1994_04645</name>
</gene>
<dbReference type="EC" id="2.1.1.289" evidence="7"/>
<dbReference type="GO" id="GO:0009236">
    <property type="term" value="P:cobalamin biosynthetic process"/>
    <property type="evidence" value="ECO:0007669"/>
    <property type="project" value="UniProtKB-KW"/>
</dbReference>